<reference evidence="14 15" key="1">
    <citation type="submission" date="2011-08" db="EMBL/GenBank/DDBJ databases">
        <title>The Genome Sequence of Johnsonella ignava ATCC 51276.</title>
        <authorList>
            <consortium name="The Broad Institute Genome Sequencing Platform"/>
            <person name="Earl A."/>
            <person name="Ward D."/>
            <person name="Feldgarden M."/>
            <person name="Gevers D."/>
            <person name="Izard J."/>
            <person name="Blanton J.M."/>
            <person name="Baranova O.V."/>
            <person name="Dewhirst F.E."/>
            <person name="Young S.K."/>
            <person name="Zeng Q."/>
            <person name="Gargeya S."/>
            <person name="Fitzgerald M."/>
            <person name="Haas B."/>
            <person name="Abouelleil A."/>
            <person name="Alvarado L."/>
            <person name="Arachchi H.M."/>
            <person name="Berlin A."/>
            <person name="Brown A."/>
            <person name="Chapman S.B."/>
            <person name="Chen Z."/>
            <person name="Dunbar C."/>
            <person name="Freedman E."/>
            <person name="Gearin G."/>
            <person name="Gellesch M."/>
            <person name="Goldberg J."/>
            <person name="Griggs A."/>
            <person name="Gujja S."/>
            <person name="Heiman D."/>
            <person name="Howarth C."/>
            <person name="Larson L."/>
            <person name="Lui A."/>
            <person name="MacDonald P.J.P."/>
            <person name="Montmayeur A."/>
            <person name="Murphy C."/>
            <person name="Neiman D."/>
            <person name="Pearson M."/>
            <person name="Priest M."/>
            <person name="Roberts A."/>
            <person name="Saif S."/>
            <person name="Shea T."/>
            <person name="Shenoy N."/>
            <person name="Sisk P."/>
            <person name="Stolte C."/>
            <person name="Sykes S."/>
            <person name="Wortman J."/>
            <person name="Nusbaum C."/>
            <person name="Birren B."/>
        </authorList>
    </citation>
    <scope>NUCLEOTIDE SEQUENCE [LARGE SCALE GENOMIC DNA]</scope>
    <source>
        <strain evidence="14 15">ATCC 51276</strain>
    </source>
</reference>
<dbReference type="Gene3D" id="3.30.1900.20">
    <property type="match status" value="2"/>
</dbReference>
<evidence type="ECO:0000259" key="12">
    <source>
        <dbReference type="SMART" id="SM00479"/>
    </source>
</evidence>
<keyword evidence="5 11" id="KW-0235">DNA replication</keyword>
<dbReference type="GO" id="GO:0006261">
    <property type="term" value="P:DNA-templated DNA replication"/>
    <property type="evidence" value="ECO:0007669"/>
    <property type="project" value="UniProtKB-UniRule"/>
</dbReference>
<dbReference type="Pfam" id="PF17657">
    <property type="entry name" value="DNA_pol3_finger"/>
    <property type="match status" value="1"/>
</dbReference>
<dbReference type="GO" id="GO:0003677">
    <property type="term" value="F:DNA binding"/>
    <property type="evidence" value="ECO:0007669"/>
    <property type="project" value="UniProtKB-UniRule"/>
</dbReference>
<keyword evidence="7 11" id="KW-0378">Hydrolase</keyword>
<dbReference type="NCBIfam" id="TIGR00573">
    <property type="entry name" value="dnaq"/>
    <property type="match status" value="1"/>
</dbReference>
<dbReference type="InterPro" id="IPR004805">
    <property type="entry name" value="DnaE2/DnaE/PolC"/>
</dbReference>
<dbReference type="eggNOG" id="COG2176">
    <property type="taxonomic scope" value="Bacteria"/>
</dbReference>
<dbReference type="Gene3D" id="3.20.20.140">
    <property type="entry name" value="Metal-dependent hydrolases"/>
    <property type="match status" value="2"/>
</dbReference>
<dbReference type="RefSeq" id="WP_005539310.1">
    <property type="nucleotide sequence ID" value="NZ_JH378829.1"/>
</dbReference>
<dbReference type="HAMAP" id="MF_00356">
    <property type="entry name" value="DNApol_PolC"/>
    <property type="match status" value="1"/>
</dbReference>
<evidence type="ECO:0000256" key="4">
    <source>
        <dbReference type="ARBA" id="ARBA00022695"/>
    </source>
</evidence>
<dbReference type="STRING" id="679200.HMPREF9333_00297"/>
<dbReference type="InterPro" id="IPR028112">
    <property type="entry name" value="DNA_PolC-type_N_I"/>
</dbReference>
<dbReference type="OrthoDB" id="9804290at2"/>
<dbReference type="Pfam" id="PF00929">
    <property type="entry name" value="RNase_T"/>
    <property type="match status" value="1"/>
</dbReference>
<dbReference type="Pfam" id="PF07733">
    <property type="entry name" value="DNA_pol3_alpha"/>
    <property type="match status" value="2"/>
</dbReference>
<dbReference type="InterPro" id="IPR029460">
    <property type="entry name" value="DNAPol_HHH"/>
</dbReference>
<dbReference type="GO" id="GO:0003887">
    <property type="term" value="F:DNA-directed DNA polymerase activity"/>
    <property type="evidence" value="ECO:0007669"/>
    <property type="project" value="UniProtKB-UniRule"/>
</dbReference>
<evidence type="ECO:0000256" key="8">
    <source>
        <dbReference type="ARBA" id="ARBA00022839"/>
    </source>
</evidence>
<comment type="function">
    <text evidence="1 11">Required for replicative DNA synthesis. This DNA polymerase also exhibits 3' to 5' exonuclease activity.</text>
</comment>
<evidence type="ECO:0000313" key="14">
    <source>
        <dbReference type="EMBL" id="EHI56435.1"/>
    </source>
</evidence>
<dbReference type="InterPro" id="IPR012340">
    <property type="entry name" value="NA-bd_OB-fold"/>
</dbReference>
<organism evidence="14 15">
    <name type="scientific">Johnsonella ignava ATCC 51276</name>
    <dbReference type="NCBI Taxonomy" id="679200"/>
    <lineage>
        <taxon>Bacteria</taxon>
        <taxon>Bacillati</taxon>
        <taxon>Bacillota</taxon>
        <taxon>Clostridia</taxon>
        <taxon>Lachnospirales</taxon>
        <taxon>Lachnospiraceae</taxon>
        <taxon>Johnsonella</taxon>
    </lineage>
</organism>
<dbReference type="GO" id="GO:0008408">
    <property type="term" value="F:3'-5' exonuclease activity"/>
    <property type="evidence" value="ECO:0007669"/>
    <property type="project" value="UniProtKB-UniRule"/>
</dbReference>
<dbReference type="FunFam" id="3.30.420.10:FF:000045">
    <property type="entry name" value="3'-5' exonuclease DinG"/>
    <property type="match status" value="1"/>
</dbReference>
<name>G5GFF8_9FIRM</name>
<dbReference type="InterPro" id="IPR006308">
    <property type="entry name" value="Pol_III_a_PolC-type_gram_pos"/>
</dbReference>
<evidence type="ECO:0000256" key="2">
    <source>
        <dbReference type="ARBA" id="ARBA00022490"/>
    </source>
</evidence>
<dbReference type="NCBIfam" id="NF001688">
    <property type="entry name" value="PRK00448.1"/>
    <property type="match status" value="1"/>
</dbReference>
<dbReference type="Gene3D" id="2.40.50.140">
    <property type="entry name" value="Nucleic acid-binding proteins"/>
    <property type="match status" value="1"/>
</dbReference>
<dbReference type="InterPro" id="IPR004013">
    <property type="entry name" value="PHP_dom"/>
</dbReference>
<dbReference type="InterPro" id="IPR012337">
    <property type="entry name" value="RNaseH-like_sf"/>
</dbReference>
<dbReference type="InterPro" id="IPR040982">
    <property type="entry name" value="DNA_pol3_finger"/>
</dbReference>
<evidence type="ECO:0000256" key="9">
    <source>
        <dbReference type="ARBA" id="ARBA00022932"/>
    </source>
</evidence>
<dbReference type="Gene3D" id="6.10.140.1510">
    <property type="match status" value="1"/>
</dbReference>
<evidence type="ECO:0000256" key="7">
    <source>
        <dbReference type="ARBA" id="ARBA00022801"/>
    </source>
</evidence>
<dbReference type="InterPro" id="IPR013520">
    <property type="entry name" value="Ribonucl_H"/>
</dbReference>
<dbReference type="PANTHER" id="PTHR32294:SF5">
    <property type="entry name" value="DNA POLYMERASE III POLC-TYPE"/>
    <property type="match status" value="1"/>
</dbReference>
<dbReference type="InterPro" id="IPR011708">
    <property type="entry name" value="DNA_pol3_alpha_NTPase_dom"/>
</dbReference>
<proteinExistence type="inferred from homology"/>
<evidence type="ECO:0000259" key="13">
    <source>
        <dbReference type="SMART" id="SM00481"/>
    </source>
</evidence>
<evidence type="ECO:0000313" key="15">
    <source>
        <dbReference type="Proteomes" id="UP000003011"/>
    </source>
</evidence>
<keyword evidence="15" id="KW-1185">Reference proteome</keyword>
<dbReference type="PANTHER" id="PTHR32294">
    <property type="entry name" value="DNA POLYMERASE III SUBUNIT ALPHA"/>
    <property type="match status" value="1"/>
</dbReference>
<evidence type="ECO:0000256" key="10">
    <source>
        <dbReference type="ARBA" id="ARBA00049244"/>
    </source>
</evidence>
<dbReference type="Gene3D" id="3.30.420.10">
    <property type="entry name" value="Ribonuclease H-like superfamily/Ribonuclease H"/>
    <property type="match status" value="1"/>
</dbReference>
<comment type="caution">
    <text evidence="14">The sequence shown here is derived from an EMBL/GenBank/DDBJ whole genome shotgun (WGS) entry which is preliminary data.</text>
</comment>
<evidence type="ECO:0000256" key="1">
    <source>
        <dbReference type="ARBA" id="ARBA00003452"/>
    </source>
</evidence>
<dbReference type="EC" id="2.7.7.7" evidence="11"/>
<dbReference type="NCBIfam" id="TIGR01405">
    <property type="entry name" value="polC_Gram_pos"/>
    <property type="match status" value="1"/>
</dbReference>
<sequence>MKKIFEAFPNLSVSDEIFAIFKSVEVEKIVSSADFAYIKIYICSEHLIHKRYIYDMERLIKDKIFAYKNVRIVIIEKYRLSAAYTPENLYEAYKDSILSEIRNYKIVEYSILKNADIQFYGALNKNPVMEISIEKNPLNLSAANDLITVLEKIFNDRCGIKCTVVPRYTEYKKPVYEEVYAAAGKFAGDDKAYMQAGGFAGDTGGYAQAGSFGENTGKYAQSGGSKGEIKSFIETNPEYITVDNPEYSFIEQTGSVNSVKKDESDASIQMRKQQYIKSSVKTIKGGESDDYMNTQKKANRNKPGTFKKTSSPDVLYGRDFEDKFIQLADLMGAAGDIIIKGKIISAEERTIKKTGSILYIFSISDFTDSISVKVFTDEESIVQIRKAAAPGTFIKLYGAATIDKYDGELVIGSVKGIKSCEPFGAAGDKRLDLAQRKRVELHCHTKMSEFDGIASAKEIIQHVYDWGMEAVAITDHCNVQAFTEAYHSIDKKKMEKPPKIIYGMEGCLADDLKGLVENPGEYTLDDNFVVFDIETTGFSPHNDRIIEIGAVRIEKGVITSRFSSFVNPGRPIPYRIEELTGINDSMVLDAPDIDSVLPKFLEFCADSAAVAHNASFDTSFIRENAKRQGLVYEPAIIDTVAFARLLLPQLGRFKLDTVCKALDISLENHHRAVDDAQATAYVWLKFMDMMRKRDINRLKDISELSKTNADMVKKMNLSHVSLLAKNDIGRINLYRLVSLSSIEYFNKKPRIPKSLLVKYREGLLIGSACSSGELFNAIMRGASDDELARIVEFYDYLEIQPAVNYAYLLEEERNTLKSIQDIININKKIVALGQAYKKTVVATGDVHFINPEDEVYRRIIMFGKDIKGADKQPPLYFRTTDEMLSEFEYLGSEKAYEVVVKNTNLIADMVEYINPVRPDKCPPVIENSDEMLRNACYEKAYEQYGKNLPDIVRSRLEKELNSIISNGFAVMYIIAKKLVEKSNEEGYLVGSRGSVGSSFAAYTSGITEVNPLPAHYYCECKYVDFDSPEVKAYVGMAGCDMPDRYCPKCGKMLKKDGFDIPFETFLGFKGDKEPDIDLNFSGEYQPHAHEYTEELFGKGFTFRAGTVGTLAGKTAFGYVKNYFAEHGERKNKAEIGRLSLGCVGVKRTTGQHPGGIIVLPHGEEIDTFTPVQKPANDMNSRTITTHFDYHAIDHNLLKLDILGHQDPTMIRMLQDLTGIDPVKDIPLDSKETMSLFKDTSALNIKPEDIMNCKLGALGVPEFGTDFAMQMLIDAKPEGLSDLVRIAGLAHGTDVWLGNAQELIKSGTATIRTAICTRDDIMIYLIDNGIEEGISFKIMEAVRKGKGLTSEQEEIMRDAGIPEWYIGSCKKIKYMFPKAHAAAYVMMAWRIAYCKIFYPIEYYTSYFTIRATGFSYEIMCFGKERLEHYINDYKRREGESALTSKDADTLRDMRIVQEMYARKIEFEPIDIYKAQAQKFIITEERKIMPALSSIDGLGEIAANQIANAAAGGKFISKDDLMERAKIGKSTAELLENLGLLQGLPQSSQISIFDLY</sequence>
<gene>
    <name evidence="11" type="primary">polC</name>
    <name evidence="14" type="ORF">HMPREF9333_00297</name>
</gene>
<feature type="domain" description="Polymerase/histidinol phosphatase N-terminal" evidence="13">
    <location>
        <begin position="439"/>
        <end position="510"/>
    </location>
</feature>
<protein>
    <recommendedName>
        <fullName evidence="11">DNA polymerase III PolC-type</fullName>
        <shortName evidence="11">PolIII</shortName>
        <ecNumber evidence="11">2.7.7.7</ecNumber>
    </recommendedName>
</protein>
<dbReference type="Pfam" id="PF02811">
    <property type="entry name" value="PHP"/>
    <property type="match status" value="1"/>
</dbReference>
<comment type="similarity">
    <text evidence="11">Belongs to the DNA polymerase type-C family. PolC subfamily.</text>
</comment>
<keyword evidence="4 11" id="KW-0548">Nucleotidyltransferase</keyword>
<dbReference type="SMART" id="SM00481">
    <property type="entry name" value="POLIIIAc"/>
    <property type="match status" value="1"/>
</dbReference>
<keyword evidence="6 11" id="KW-0540">Nuclease</keyword>
<feature type="domain" description="Exonuclease" evidence="12">
    <location>
        <begin position="527"/>
        <end position="692"/>
    </location>
</feature>
<dbReference type="InterPro" id="IPR003141">
    <property type="entry name" value="Pol/His_phosphatase_N"/>
</dbReference>
<evidence type="ECO:0000256" key="5">
    <source>
        <dbReference type="ARBA" id="ARBA00022705"/>
    </source>
</evidence>
<dbReference type="InterPro" id="IPR006054">
    <property type="entry name" value="DnaQ"/>
</dbReference>
<dbReference type="Pfam" id="PF14480">
    <property type="entry name" value="DNA_pol3_a_NI"/>
    <property type="match status" value="1"/>
</dbReference>
<dbReference type="HOGENOM" id="CLU_003297_2_0_9"/>
<evidence type="ECO:0000256" key="11">
    <source>
        <dbReference type="HAMAP-Rule" id="MF_00356"/>
    </source>
</evidence>
<dbReference type="SUPFAM" id="SSF53098">
    <property type="entry name" value="Ribonuclease H-like"/>
    <property type="match status" value="1"/>
</dbReference>
<keyword evidence="2 11" id="KW-0963">Cytoplasm</keyword>
<comment type="subcellular location">
    <subcellularLocation>
        <location evidence="11">Cytoplasm</location>
    </subcellularLocation>
</comment>
<keyword evidence="9 11" id="KW-0239">DNA-directed DNA polymerase</keyword>
<keyword evidence="3 11" id="KW-0808">Transferase</keyword>
<evidence type="ECO:0000256" key="3">
    <source>
        <dbReference type="ARBA" id="ARBA00022679"/>
    </source>
</evidence>
<dbReference type="SMART" id="SM00479">
    <property type="entry name" value="EXOIII"/>
    <property type="match status" value="1"/>
</dbReference>
<comment type="catalytic activity">
    <reaction evidence="10 11">
        <text>DNA(n) + a 2'-deoxyribonucleoside 5'-triphosphate = DNA(n+1) + diphosphate</text>
        <dbReference type="Rhea" id="RHEA:22508"/>
        <dbReference type="Rhea" id="RHEA-COMP:17339"/>
        <dbReference type="Rhea" id="RHEA-COMP:17340"/>
        <dbReference type="ChEBI" id="CHEBI:33019"/>
        <dbReference type="ChEBI" id="CHEBI:61560"/>
        <dbReference type="ChEBI" id="CHEBI:173112"/>
        <dbReference type="EC" id="2.7.7.7"/>
    </reaction>
</comment>
<dbReference type="Pfam" id="PF14579">
    <property type="entry name" value="HHH_6"/>
    <property type="match status" value="1"/>
</dbReference>
<dbReference type="Gene3D" id="1.10.150.870">
    <property type="match status" value="1"/>
</dbReference>
<dbReference type="GO" id="GO:0005737">
    <property type="term" value="C:cytoplasm"/>
    <property type="evidence" value="ECO:0007669"/>
    <property type="project" value="UniProtKB-SubCell"/>
</dbReference>
<dbReference type="EMBL" id="ACZL01000007">
    <property type="protein sequence ID" value="EHI56435.1"/>
    <property type="molecule type" value="Genomic_DNA"/>
</dbReference>
<dbReference type="InterPro" id="IPR036397">
    <property type="entry name" value="RNaseH_sf"/>
</dbReference>
<dbReference type="CDD" id="cd07435">
    <property type="entry name" value="PHP_PolIIIA_POLC"/>
    <property type="match status" value="1"/>
</dbReference>
<keyword evidence="8 11" id="KW-0269">Exonuclease</keyword>
<dbReference type="CDD" id="cd06127">
    <property type="entry name" value="DEDDh"/>
    <property type="match status" value="1"/>
</dbReference>
<evidence type="ECO:0000256" key="6">
    <source>
        <dbReference type="ARBA" id="ARBA00022722"/>
    </source>
</evidence>
<dbReference type="PATRIC" id="fig|679200.3.peg.319"/>
<dbReference type="Gene3D" id="1.10.150.700">
    <property type="entry name" value="PolC, middle finger domain"/>
    <property type="match status" value="1"/>
</dbReference>
<accession>G5GFF8</accession>
<dbReference type="InterPro" id="IPR044923">
    <property type="entry name" value="PolC_middle_finger_sf"/>
</dbReference>
<dbReference type="Proteomes" id="UP000003011">
    <property type="component" value="Unassembled WGS sequence"/>
</dbReference>